<dbReference type="CDD" id="cd07809">
    <property type="entry name" value="ASKHA_NBD_FGGY_BaXK-like"/>
    <property type="match status" value="1"/>
</dbReference>
<feature type="binding site" evidence="8">
    <location>
        <begin position="84"/>
        <end position="85"/>
    </location>
    <ligand>
        <name>substrate</name>
    </ligand>
</feature>
<evidence type="ECO:0000256" key="4">
    <source>
        <dbReference type="ARBA" id="ARBA00022741"/>
    </source>
</evidence>
<organism evidence="12 13">
    <name type="scientific">Propionibacterium australiense</name>
    <dbReference type="NCBI Taxonomy" id="119981"/>
    <lineage>
        <taxon>Bacteria</taxon>
        <taxon>Bacillati</taxon>
        <taxon>Actinomycetota</taxon>
        <taxon>Actinomycetes</taxon>
        <taxon>Propionibacteriales</taxon>
        <taxon>Propionibacteriaceae</taxon>
        <taxon>Propionibacterium</taxon>
    </lineage>
</organism>
<dbReference type="EMBL" id="UNQJ01000029">
    <property type="protein sequence ID" value="SYZ34545.1"/>
    <property type="molecule type" value="Genomic_DNA"/>
</dbReference>
<comment type="function">
    <text evidence="8">Catalyzes the phosphorylation of D-xylulose to D-xylulose 5-phosphate.</text>
</comment>
<dbReference type="GO" id="GO:0005524">
    <property type="term" value="F:ATP binding"/>
    <property type="evidence" value="ECO:0007669"/>
    <property type="project" value="UniProtKB-UniRule"/>
</dbReference>
<evidence type="ECO:0000256" key="8">
    <source>
        <dbReference type="HAMAP-Rule" id="MF_02220"/>
    </source>
</evidence>
<dbReference type="SUPFAM" id="SSF53067">
    <property type="entry name" value="Actin-like ATPase domain"/>
    <property type="match status" value="2"/>
</dbReference>
<gene>
    <name evidence="8" type="primary">xylB</name>
    <name evidence="12" type="ORF">PROPAUS_2562</name>
</gene>
<keyword evidence="6 8" id="KW-0067">ATP-binding</keyword>
<keyword evidence="7 8" id="KW-0119">Carbohydrate metabolism</keyword>
<evidence type="ECO:0000259" key="11">
    <source>
        <dbReference type="Pfam" id="PF02782"/>
    </source>
</evidence>
<dbReference type="InterPro" id="IPR006000">
    <property type="entry name" value="Xylulokinase"/>
</dbReference>
<evidence type="ECO:0000256" key="9">
    <source>
        <dbReference type="RuleBase" id="RU003733"/>
    </source>
</evidence>
<dbReference type="InterPro" id="IPR018485">
    <property type="entry name" value="FGGY_C"/>
</dbReference>
<reference evidence="13" key="1">
    <citation type="submission" date="2018-08" db="EMBL/GenBank/DDBJ databases">
        <authorList>
            <person name="Hornung B."/>
        </authorList>
    </citation>
    <scope>NUCLEOTIDE SEQUENCE [LARGE SCALE GENOMIC DNA]</scope>
</reference>
<protein>
    <recommendedName>
        <fullName evidence="8">Xylulose kinase</fullName>
        <shortName evidence="8">Xylulokinase</shortName>
        <ecNumber evidence="8">2.7.1.17</ecNumber>
    </recommendedName>
</protein>
<dbReference type="Gene3D" id="3.30.420.40">
    <property type="match status" value="2"/>
</dbReference>
<keyword evidence="4 8" id="KW-0547">Nucleotide-binding</keyword>
<feature type="site" description="Important for activity" evidence="8">
    <location>
        <position position="21"/>
    </location>
</feature>
<evidence type="ECO:0000256" key="5">
    <source>
        <dbReference type="ARBA" id="ARBA00022777"/>
    </source>
</evidence>
<dbReference type="PROSITE" id="PS00933">
    <property type="entry name" value="FGGY_KINASES_1"/>
    <property type="match status" value="1"/>
</dbReference>
<evidence type="ECO:0000259" key="10">
    <source>
        <dbReference type="Pfam" id="PF00370"/>
    </source>
</evidence>
<dbReference type="Proteomes" id="UP000263928">
    <property type="component" value="Unassembled WGS sequence"/>
</dbReference>
<proteinExistence type="inferred from homology"/>
<comment type="similarity">
    <text evidence="1 8 9">Belongs to the FGGY kinase family.</text>
</comment>
<dbReference type="HAMAP" id="MF_02220">
    <property type="entry name" value="XylB"/>
    <property type="match status" value="1"/>
</dbReference>
<keyword evidence="3 8" id="KW-0808">Transferase</keyword>
<dbReference type="Pfam" id="PF02782">
    <property type="entry name" value="FGGY_C"/>
    <property type="match status" value="1"/>
</dbReference>
<dbReference type="InterPro" id="IPR000577">
    <property type="entry name" value="Carb_kinase_FGGY"/>
</dbReference>
<evidence type="ECO:0000256" key="1">
    <source>
        <dbReference type="ARBA" id="ARBA00009156"/>
    </source>
</evidence>
<dbReference type="RefSeq" id="WP_232012479.1">
    <property type="nucleotide sequence ID" value="NZ_LR134442.1"/>
</dbReference>
<evidence type="ECO:0000313" key="13">
    <source>
        <dbReference type="Proteomes" id="UP000263928"/>
    </source>
</evidence>
<dbReference type="PROSITE" id="PS00445">
    <property type="entry name" value="FGGY_KINASES_2"/>
    <property type="match status" value="1"/>
</dbReference>
<dbReference type="InterPro" id="IPR018484">
    <property type="entry name" value="FGGY_N"/>
</dbReference>
<feature type="domain" description="Carbohydrate kinase FGGY N-terminal" evidence="10">
    <location>
        <begin position="16"/>
        <end position="198"/>
    </location>
</feature>
<dbReference type="InterPro" id="IPR050406">
    <property type="entry name" value="FGGY_Carb_Kinase"/>
</dbReference>
<evidence type="ECO:0000256" key="7">
    <source>
        <dbReference type="ARBA" id="ARBA00023277"/>
    </source>
</evidence>
<evidence type="ECO:0000256" key="6">
    <source>
        <dbReference type="ARBA" id="ARBA00022840"/>
    </source>
</evidence>
<keyword evidence="2 8" id="KW-0859">Xylose metabolism</keyword>
<evidence type="ECO:0000313" key="12">
    <source>
        <dbReference type="EMBL" id="SYZ34545.1"/>
    </source>
</evidence>
<accession>A0A383S937</accession>
<feature type="active site" description="Proton acceptor" evidence="8">
    <location>
        <position position="264"/>
    </location>
</feature>
<dbReference type="PANTHER" id="PTHR43095:SF5">
    <property type="entry name" value="XYLULOSE KINASE"/>
    <property type="match status" value="1"/>
</dbReference>
<evidence type="ECO:0000256" key="2">
    <source>
        <dbReference type="ARBA" id="ARBA00022629"/>
    </source>
</evidence>
<dbReference type="EC" id="2.7.1.17" evidence="8"/>
<dbReference type="GO" id="GO:0005998">
    <property type="term" value="P:xylulose catabolic process"/>
    <property type="evidence" value="ECO:0007669"/>
    <property type="project" value="UniProtKB-UniRule"/>
</dbReference>
<dbReference type="InterPro" id="IPR043129">
    <property type="entry name" value="ATPase_NBD"/>
</dbReference>
<dbReference type="GO" id="GO:0004856">
    <property type="term" value="F:D-xylulokinase activity"/>
    <property type="evidence" value="ECO:0007669"/>
    <property type="project" value="UniProtKB-UniRule"/>
</dbReference>
<feature type="domain" description="Carbohydrate kinase FGGY C-terminal" evidence="11">
    <location>
        <begin position="279"/>
        <end position="460"/>
    </location>
</feature>
<comment type="catalytic activity">
    <reaction evidence="8">
        <text>D-xylulose + ATP = D-xylulose 5-phosphate + ADP + H(+)</text>
        <dbReference type="Rhea" id="RHEA:10964"/>
        <dbReference type="ChEBI" id="CHEBI:15378"/>
        <dbReference type="ChEBI" id="CHEBI:17140"/>
        <dbReference type="ChEBI" id="CHEBI:30616"/>
        <dbReference type="ChEBI" id="CHEBI:57737"/>
        <dbReference type="ChEBI" id="CHEBI:456216"/>
        <dbReference type="EC" id="2.7.1.17"/>
    </reaction>
</comment>
<keyword evidence="5 8" id="KW-0418">Kinase</keyword>
<dbReference type="Pfam" id="PF00370">
    <property type="entry name" value="FGGY_N"/>
    <property type="match status" value="1"/>
</dbReference>
<dbReference type="PIRSF" id="PIRSF000538">
    <property type="entry name" value="GlpK"/>
    <property type="match status" value="1"/>
</dbReference>
<evidence type="ECO:0000256" key="3">
    <source>
        <dbReference type="ARBA" id="ARBA00022679"/>
    </source>
</evidence>
<name>A0A383S937_9ACTN</name>
<keyword evidence="13" id="KW-1185">Reference proteome</keyword>
<dbReference type="PANTHER" id="PTHR43095">
    <property type="entry name" value="SUGAR KINASE"/>
    <property type="match status" value="1"/>
</dbReference>
<dbReference type="InterPro" id="IPR018483">
    <property type="entry name" value="Carb_kinase_FGGY_CS"/>
</dbReference>
<sequence length="473" mass="48678">MAMMKQSADGASRRPYVAGIDSSTQSCKILIVDPSSGVVVREGHAPHPEGTEVSPDAWWEAFLQAVEQAGGLDDVAAMSVGGQQHGMICLDAEGQVIRPAILWNDTRSAEAATTLIEEAGNGDPQAGMTWWAAATGSVPVASLTVTKLRWLADNEPENAKRIAAVCLPHDWLTWRIAGTGCLEELVTDRSDASGTGYMAREGTGSGGPGAGEYRGDILASALKIDEAAAAAIRLPRILGPKDIAGHGDPRRGWEHIVLAPGCGDNAGAALGLGLKPGEAMLSLGTSGVVAVVSERSVVDPSGLVAGFSDASGRWLPLACTLNAARIIDAIAAAINADYNEFDDLALSVPSAGGLVLTPYFEGERTPNLPNATASLTGMTLANTDRAHIARAAVEGLLALMTGALEAVRTVGVPIERVLLVGGGAKSAAVRQLAGEALGVPVEVPTPGEYVALGAAKQAAYVGRQVAEVPDWPR</sequence>
<dbReference type="AlphaFoldDB" id="A0A383S937"/>
<dbReference type="GO" id="GO:0042732">
    <property type="term" value="P:D-xylose metabolic process"/>
    <property type="evidence" value="ECO:0007669"/>
    <property type="project" value="UniProtKB-KW"/>
</dbReference>